<feature type="transmembrane region" description="Helical" evidence="1">
    <location>
        <begin position="297"/>
        <end position="318"/>
    </location>
</feature>
<keyword evidence="1" id="KW-0812">Transmembrane</keyword>
<evidence type="ECO:0000313" key="2">
    <source>
        <dbReference type="EMBL" id="QNN49933.1"/>
    </source>
</evidence>
<evidence type="ECO:0000256" key="1">
    <source>
        <dbReference type="SAM" id="Phobius"/>
    </source>
</evidence>
<feature type="transmembrane region" description="Helical" evidence="1">
    <location>
        <begin position="77"/>
        <end position="99"/>
    </location>
</feature>
<dbReference type="KEGG" id="pei:H9L10_02270"/>
<dbReference type="AlphaFoldDB" id="A0A7G9R2V8"/>
<feature type="transmembrane region" description="Helical" evidence="1">
    <location>
        <begin position="429"/>
        <end position="454"/>
    </location>
</feature>
<dbReference type="Proteomes" id="UP000515976">
    <property type="component" value="Chromosome"/>
</dbReference>
<feature type="transmembrane region" description="Helical" evidence="1">
    <location>
        <begin position="192"/>
        <end position="219"/>
    </location>
</feature>
<accession>A0A7G9R2V8</accession>
<dbReference type="RefSeq" id="WP_166103731.1">
    <property type="nucleotide sequence ID" value="NZ_BMMY01000002.1"/>
</dbReference>
<feature type="transmembrane region" description="Helical" evidence="1">
    <location>
        <begin position="352"/>
        <end position="370"/>
    </location>
</feature>
<gene>
    <name evidence="2" type="ORF">H9L10_02270</name>
</gene>
<feature type="transmembrane region" description="Helical" evidence="1">
    <location>
        <begin position="120"/>
        <end position="153"/>
    </location>
</feature>
<reference evidence="2 3" key="1">
    <citation type="submission" date="2020-08" db="EMBL/GenBank/DDBJ databases">
        <title>Genome sequence of Phycicoccus endophyticus JCM 31784T.</title>
        <authorList>
            <person name="Hyun D.-W."/>
            <person name="Bae J.-W."/>
        </authorList>
    </citation>
    <scope>NUCLEOTIDE SEQUENCE [LARGE SCALE GENOMIC DNA]</scope>
    <source>
        <strain evidence="2 3">JCM 31784</strain>
    </source>
</reference>
<sequence>MTRLAGLRDLLRLAWRRDRVIVPSSVAGLVLLSVGSAQATLALFPDDDSAVAGLADIVANPALVAMYGPISAADADALAVFKTVMMGAVLTAVLALVVLRRHTRTEEEEGRLELVGAGVVGRWAPLAAGVLVATSAVLLASGLSALGLLGLGMDPAGSLAFGVAWATAGLAQVGVTALAVQLASTTRGAGGLAFGALGAAYLLRAAADSVDGGVVHALGWLSPLGWAGRVEPYGRDRTWVLALGLGALVLGVAAALVVLDRRDLGGGVLPTRTGRARAGRALSGPLGLVSRLATGTLLGWVVGLAAGGVVLGSLLGAVGDLSSSPQMQRFLEALGGSAGTLEEVYLATESRFVAVAIAAGGIALVLRLGAAERLGLGEAVLATPTSRTRWYAAHVALAVGATTLFTLVVGGAVALVGPRASEDAPGAGAVLGAFLATLPAVWLLVAAAALLVGARPRFAPLAWAVLLVGFVVGELGPTMDLPGWLVDLSPFAHLGQLPGGEFAALAAAVMTVLAAGLVGGGGVAYARRDLA</sequence>
<feature type="transmembrane region" description="Helical" evidence="1">
    <location>
        <begin position="159"/>
        <end position="180"/>
    </location>
</feature>
<keyword evidence="1" id="KW-1133">Transmembrane helix</keyword>
<feature type="transmembrane region" description="Helical" evidence="1">
    <location>
        <begin position="239"/>
        <end position="259"/>
    </location>
</feature>
<feature type="transmembrane region" description="Helical" evidence="1">
    <location>
        <begin position="502"/>
        <end position="526"/>
    </location>
</feature>
<feature type="transmembrane region" description="Helical" evidence="1">
    <location>
        <begin position="461"/>
        <end position="482"/>
    </location>
</feature>
<feature type="transmembrane region" description="Helical" evidence="1">
    <location>
        <begin position="391"/>
        <end position="417"/>
    </location>
</feature>
<organism evidence="2 3">
    <name type="scientific">Phycicoccus endophyticus</name>
    <dbReference type="NCBI Taxonomy" id="1690220"/>
    <lineage>
        <taxon>Bacteria</taxon>
        <taxon>Bacillati</taxon>
        <taxon>Actinomycetota</taxon>
        <taxon>Actinomycetes</taxon>
        <taxon>Micrococcales</taxon>
        <taxon>Intrasporangiaceae</taxon>
        <taxon>Phycicoccus</taxon>
    </lineage>
</organism>
<keyword evidence="3" id="KW-1185">Reference proteome</keyword>
<protein>
    <submittedName>
        <fullName evidence="2">Polyketide antibiotic transporter</fullName>
    </submittedName>
</protein>
<dbReference type="EMBL" id="CP060712">
    <property type="protein sequence ID" value="QNN49933.1"/>
    <property type="molecule type" value="Genomic_DNA"/>
</dbReference>
<feature type="transmembrane region" description="Helical" evidence="1">
    <location>
        <begin position="20"/>
        <end position="44"/>
    </location>
</feature>
<proteinExistence type="predicted"/>
<keyword evidence="1" id="KW-0472">Membrane</keyword>
<evidence type="ECO:0000313" key="3">
    <source>
        <dbReference type="Proteomes" id="UP000515976"/>
    </source>
</evidence>
<name>A0A7G9R2V8_9MICO</name>